<name>A0A2X1B6Q1_BREVE</name>
<dbReference type="Proteomes" id="UP000251186">
    <property type="component" value="Unassembled WGS sequence"/>
</dbReference>
<evidence type="ECO:0000256" key="1">
    <source>
        <dbReference type="SAM" id="MobiDB-lite"/>
    </source>
</evidence>
<dbReference type="InterPro" id="IPR021473">
    <property type="entry name" value="DUF3126"/>
</dbReference>
<sequence length="94" mass="10343">MRGAGFPEPPMSLGSAANVQTMRPPVKDTDLKRIEAHLKRTFNTGGIIVKARPKQNDSAEVYVGDEFIGIVFEDEDEEGSFMFEMAILAEDLPA</sequence>
<feature type="region of interest" description="Disordered" evidence="1">
    <location>
        <begin position="1"/>
        <end position="26"/>
    </location>
</feature>
<organism evidence="2 3">
    <name type="scientific">Brevundimonas vesicularis</name>
    <name type="common">Pseudomonas vesicularis</name>
    <dbReference type="NCBI Taxonomy" id="41276"/>
    <lineage>
        <taxon>Bacteria</taxon>
        <taxon>Pseudomonadati</taxon>
        <taxon>Pseudomonadota</taxon>
        <taxon>Alphaproteobacteria</taxon>
        <taxon>Caulobacterales</taxon>
        <taxon>Caulobacteraceae</taxon>
        <taxon>Brevundimonas</taxon>
    </lineage>
</organism>
<dbReference type="AlphaFoldDB" id="A0A2X1B6Q1"/>
<accession>A0A2X1B6Q1</accession>
<gene>
    <name evidence="2" type="ORF">NCTC11166_00619</name>
</gene>
<reference evidence="2 3" key="1">
    <citation type="submission" date="2018-06" db="EMBL/GenBank/DDBJ databases">
        <authorList>
            <consortium name="Pathogen Informatics"/>
            <person name="Doyle S."/>
        </authorList>
    </citation>
    <scope>NUCLEOTIDE SEQUENCE [LARGE SCALE GENOMIC DNA]</scope>
    <source>
        <strain evidence="2 3">NCTC11166</strain>
    </source>
</reference>
<dbReference type="Pfam" id="PF11324">
    <property type="entry name" value="DUF3126"/>
    <property type="match status" value="1"/>
</dbReference>
<proteinExistence type="predicted"/>
<evidence type="ECO:0000313" key="2">
    <source>
        <dbReference type="EMBL" id="SPU52298.1"/>
    </source>
</evidence>
<dbReference type="EMBL" id="UAQP01000005">
    <property type="protein sequence ID" value="SPU52298.1"/>
    <property type="molecule type" value="Genomic_DNA"/>
</dbReference>
<evidence type="ECO:0000313" key="3">
    <source>
        <dbReference type="Proteomes" id="UP000251186"/>
    </source>
</evidence>
<protein>
    <submittedName>
        <fullName evidence="2">Protein of uncharacterized function (DUF3126)</fullName>
    </submittedName>
</protein>